<evidence type="ECO:0008006" key="4">
    <source>
        <dbReference type="Google" id="ProtNLM"/>
    </source>
</evidence>
<keyword evidence="3" id="KW-1185">Reference proteome</keyword>
<dbReference type="Proteomes" id="UP000578112">
    <property type="component" value="Unassembled WGS sequence"/>
</dbReference>
<organism evidence="2 3">
    <name type="scientific">Actinoplanes digitatis</name>
    <dbReference type="NCBI Taxonomy" id="1868"/>
    <lineage>
        <taxon>Bacteria</taxon>
        <taxon>Bacillati</taxon>
        <taxon>Actinomycetota</taxon>
        <taxon>Actinomycetes</taxon>
        <taxon>Micromonosporales</taxon>
        <taxon>Micromonosporaceae</taxon>
        <taxon>Actinoplanes</taxon>
    </lineage>
</organism>
<name>A0A7W7I4T9_9ACTN</name>
<evidence type="ECO:0000313" key="2">
    <source>
        <dbReference type="EMBL" id="MBB4766248.1"/>
    </source>
</evidence>
<proteinExistence type="predicted"/>
<keyword evidence="1" id="KW-0812">Transmembrane</keyword>
<keyword evidence="1" id="KW-1133">Transmembrane helix</keyword>
<comment type="caution">
    <text evidence="2">The sequence shown here is derived from an EMBL/GenBank/DDBJ whole genome shotgun (WGS) entry which is preliminary data.</text>
</comment>
<evidence type="ECO:0000256" key="1">
    <source>
        <dbReference type="SAM" id="Phobius"/>
    </source>
</evidence>
<dbReference type="RefSeq" id="WP_184997388.1">
    <property type="nucleotide sequence ID" value="NZ_BOMK01000044.1"/>
</dbReference>
<accession>A0A7W7I4T9</accession>
<reference evidence="2 3" key="1">
    <citation type="submission" date="2020-08" db="EMBL/GenBank/DDBJ databases">
        <title>Sequencing the genomes of 1000 actinobacteria strains.</title>
        <authorList>
            <person name="Klenk H.-P."/>
        </authorList>
    </citation>
    <scope>NUCLEOTIDE SEQUENCE [LARGE SCALE GENOMIC DNA]</scope>
    <source>
        <strain evidence="2 3">DSM 43149</strain>
    </source>
</reference>
<protein>
    <recommendedName>
        <fullName evidence="4">Peptidase MA-like domain-containing protein</fullName>
    </recommendedName>
</protein>
<sequence>MIGEVNIARPATRRTDRWVAVFGVLTLLCGGFFTLSLTYSRAAATRSQSAERTIRATLDRQGAALLRGDRTGWLSTVEESLSGDWARLYANLRGLQVSGWLPRTRGVAGGPVWDAEVQIRVCFAAPSCARTPETYVPLGDVISARTKWTVRGDRAVLTGFEQSATDGPVPWKSETLTFATGRRVVVAAPEHLPGATPAQWLPAAERAAQVADRYALTEPKPGRYLVFLAGRPEWDTAVGTDREAAAFVDRTSESTAFAVVDATGLGADFADEILLRHELGHIATLLGTLDNGDEWAVEGMAEYIAYAGRPVSSYELILDARWHVEHTGWRGRLDLEWSTDPSERFGLYAMGFLAMRCIAQEYGEPRLLNFFTEVVRRGESPDEASRSALGAPWVAVERTCRPIIAGWVKR</sequence>
<evidence type="ECO:0000313" key="3">
    <source>
        <dbReference type="Proteomes" id="UP000578112"/>
    </source>
</evidence>
<gene>
    <name evidence="2" type="ORF">BJ971_006804</name>
</gene>
<dbReference type="AlphaFoldDB" id="A0A7W7I4T9"/>
<keyword evidence="1" id="KW-0472">Membrane</keyword>
<feature type="transmembrane region" description="Helical" evidence="1">
    <location>
        <begin position="18"/>
        <end position="39"/>
    </location>
</feature>
<dbReference type="EMBL" id="JACHNH010000001">
    <property type="protein sequence ID" value="MBB4766248.1"/>
    <property type="molecule type" value="Genomic_DNA"/>
</dbReference>